<reference evidence="1 2" key="1">
    <citation type="submission" date="2020-02" db="EMBL/GenBank/DDBJ databases">
        <title>Sequencing the genomes of 1000 actinobacteria strains.</title>
        <authorList>
            <person name="Klenk H.-P."/>
        </authorList>
    </citation>
    <scope>NUCLEOTIDE SEQUENCE [LARGE SCALE GENOMIC DNA]</scope>
    <source>
        <strain evidence="1 2">DSM 27960</strain>
    </source>
</reference>
<proteinExistence type="predicted"/>
<evidence type="ECO:0000313" key="1">
    <source>
        <dbReference type="EMBL" id="NIH53661.1"/>
    </source>
</evidence>
<protein>
    <submittedName>
        <fullName evidence="1">Uncharacterized protein</fullName>
    </submittedName>
</protein>
<comment type="caution">
    <text evidence="1">The sequence shown here is derived from an EMBL/GenBank/DDBJ whole genome shotgun (WGS) entry which is preliminary data.</text>
</comment>
<keyword evidence="2" id="KW-1185">Reference proteome</keyword>
<name>A0A7X5TSM7_9MICO</name>
<dbReference type="Proteomes" id="UP000541033">
    <property type="component" value="Unassembled WGS sequence"/>
</dbReference>
<evidence type="ECO:0000313" key="2">
    <source>
        <dbReference type="Proteomes" id="UP000541033"/>
    </source>
</evidence>
<dbReference type="RefSeq" id="WP_167149461.1">
    <property type="nucleotide sequence ID" value="NZ_JBHSCM010000002.1"/>
</dbReference>
<sequence>MSGEPEGLEDALDTLLRAGLPQDESDDLDCMDCSSGFAELHIGDRTVTLYVENNRYDPIIEAMNHITQQDVLAVGNDQFPTASR</sequence>
<dbReference type="AlphaFoldDB" id="A0A7X5TSM7"/>
<dbReference type="EMBL" id="JAAMOX010000001">
    <property type="protein sequence ID" value="NIH53661.1"/>
    <property type="molecule type" value="Genomic_DNA"/>
</dbReference>
<accession>A0A7X5TSM7</accession>
<gene>
    <name evidence="1" type="ORF">FHX76_001529</name>
</gene>
<organism evidence="1 2">
    <name type="scientific">Lysinibacter cavernae</name>
    <dbReference type="NCBI Taxonomy" id="1640652"/>
    <lineage>
        <taxon>Bacteria</taxon>
        <taxon>Bacillati</taxon>
        <taxon>Actinomycetota</taxon>
        <taxon>Actinomycetes</taxon>
        <taxon>Micrococcales</taxon>
        <taxon>Microbacteriaceae</taxon>
        <taxon>Lysinibacter</taxon>
    </lineage>
</organism>